<dbReference type="EMBL" id="UFXS01000001">
    <property type="protein sequence ID" value="STD53478.1"/>
    <property type="molecule type" value="Genomic_DNA"/>
</dbReference>
<keyword evidence="1" id="KW-0472">Membrane</keyword>
<gene>
    <name evidence="2" type="ORF">NCTC13456_00512</name>
</gene>
<keyword evidence="1" id="KW-0812">Transmembrane</keyword>
<feature type="transmembrane region" description="Helical" evidence="1">
    <location>
        <begin position="6"/>
        <end position="23"/>
    </location>
</feature>
<organism evidence="2 3">
    <name type="scientific">Empedobacter falsenii</name>
    <dbReference type="NCBI Taxonomy" id="343874"/>
    <lineage>
        <taxon>Bacteria</taxon>
        <taxon>Pseudomonadati</taxon>
        <taxon>Bacteroidota</taxon>
        <taxon>Flavobacteriia</taxon>
        <taxon>Flavobacteriales</taxon>
        <taxon>Weeksellaceae</taxon>
        <taxon>Empedobacter</taxon>
    </lineage>
</organism>
<evidence type="ECO:0000313" key="2">
    <source>
        <dbReference type="EMBL" id="STD53478.1"/>
    </source>
</evidence>
<dbReference type="Proteomes" id="UP000254737">
    <property type="component" value="Unassembled WGS sequence"/>
</dbReference>
<keyword evidence="1" id="KW-1133">Transmembrane helix</keyword>
<proteinExistence type="predicted"/>
<evidence type="ECO:0000256" key="1">
    <source>
        <dbReference type="SAM" id="Phobius"/>
    </source>
</evidence>
<dbReference type="STRING" id="343874.GCA_000805695_01127"/>
<protein>
    <submittedName>
        <fullName evidence="2">Uncharacterized protein</fullName>
    </submittedName>
</protein>
<reference evidence="2 3" key="1">
    <citation type="submission" date="2018-06" db="EMBL/GenBank/DDBJ databases">
        <authorList>
            <consortium name="Pathogen Informatics"/>
            <person name="Doyle S."/>
        </authorList>
    </citation>
    <scope>NUCLEOTIDE SEQUENCE [LARGE SCALE GENOMIC DNA]</scope>
    <source>
        <strain evidence="2 3">NCTC13456</strain>
    </source>
</reference>
<accession>A0A376G1F1</accession>
<dbReference type="AlphaFoldDB" id="A0A376G1F1"/>
<name>A0A376G1F1_9FLAO</name>
<evidence type="ECO:0000313" key="3">
    <source>
        <dbReference type="Proteomes" id="UP000254737"/>
    </source>
</evidence>
<sequence length="74" mass="8898">MEVLFVLFVNIIFFLIMKISYRINPWEINKMVKLWNRSFGGMRLLCRISSNSCDFVNSNQSKTNHRYNLSYIKN</sequence>